<keyword evidence="3" id="KW-1185">Reference proteome</keyword>
<dbReference type="AlphaFoldDB" id="A0A834HU82"/>
<accession>A0A834HU82</accession>
<feature type="region of interest" description="Disordered" evidence="1">
    <location>
        <begin position="1"/>
        <end position="83"/>
    </location>
</feature>
<evidence type="ECO:0000313" key="2">
    <source>
        <dbReference type="EMBL" id="KAF7268715.1"/>
    </source>
</evidence>
<evidence type="ECO:0000256" key="1">
    <source>
        <dbReference type="SAM" id="MobiDB-lite"/>
    </source>
</evidence>
<gene>
    <name evidence="2" type="ORF">GWI33_018195</name>
</gene>
<protein>
    <submittedName>
        <fullName evidence="2">Uncharacterized protein</fullName>
    </submittedName>
</protein>
<feature type="compositionally biased region" description="Polar residues" evidence="1">
    <location>
        <begin position="1"/>
        <end position="10"/>
    </location>
</feature>
<sequence length="171" mass="18995">MTISGNTANLHQLHPAGPSTKKTLSISPRTRADPLAWSGREHNSSVNRRPSPSQHHVRSSENRHTTCARTRRRDAAAAAASCSSSPLLEKKTFPRRPRPEVEEIVPEFSFFLPLDPQHDSDFAVLSYGNIRSEGYPSVRLLLSPTLPGLIFLTVFENKDISGKLKDCINKN</sequence>
<proteinExistence type="predicted"/>
<feature type="compositionally biased region" description="Polar residues" evidence="1">
    <location>
        <begin position="44"/>
        <end position="54"/>
    </location>
</feature>
<reference evidence="2" key="1">
    <citation type="submission" date="2020-08" db="EMBL/GenBank/DDBJ databases">
        <title>Genome sequencing and assembly of the red palm weevil Rhynchophorus ferrugineus.</title>
        <authorList>
            <person name="Dias G.B."/>
            <person name="Bergman C.M."/>
            <person name="Manee M."/>
        </authorList>
    </citation>
    <scope>NUCLEOTIDE SEQUENCE</scope>
    <source>
        <strain evidence="2">AA-2017</strain>
        <tissue evidence="2">Whole larva</tissue>
    </source>
</reference>
<name>A0A834HU82_RHYFE</name>
<dbReference type="EMBL" id="JAACXV010014303">
    <property type="protein sequence ID" value="KAF7268715.1"/>
    <property type="molecule type" value="Genomic_DNA"/>
</dbReference>
<evidence type="ECO:0000313" key="3">
    <source>
        <dbReference type="Proteomes" id="UP000625711"/>
    </source>
</evidence>
<organism evidence="2 3">
    <name type="scientific">Rhynchophorus ferrugineus</name>
    <name type="common">Red palm weevil</name>
    <name type="synonym">Curculio ferrugineus</name>
    <dbReference type="NCBI Taxonomy" id="354439"/>
    <lineage>
        <taxon>Eukaryota</taxon>
        <taxon>Metazoa</taxon>
        <taxon>Ecdysozoa</taxon>
        <taxon>Arthropoda</taxon>
        <taxon>Hexapoda</taxon>
        <taxon>Insecta</taxon>
        <taxon>Pterygota</taxon>
        <taxon>Neoptera</taxon>
        <taxon>Endopterygota</taxon>
        <taxon>Coleoptera</taxon>
        <taxon>Polyphaga</taxon>
        <taxon>Cucujiformia</taxon>
        <taxon>Curculionidae</taxon>
        <taxon>Dryophthorinae</taxon>
        <taxon>Rhynchophorus</taxon>
    </lineage>
</organism>
<comment type="caution">
    <text evidence="2">The sequence shown here is derived from an EMBL/GenBank/DDBJ whole genome shotgun (WGS) entry which is preliminary data.</text>
</comment>
<dbReference type="Proteomes" id="UP000625711">
    <property type="component" value="Unassembled WGS sequence"/>
</dbReference>